<protein>
    <submittedName>
        <fullName evidence="1">Ribosome silencing factor</fullName>
    </submittedName>
</protein>
<sequence length="112" mass="12717">MDVLNIVLNAISERKGEAIDVYDVRSLTPFLDTMVVASSSNLRQNNAIAANIRDRLKEAGYTGEIREEGMKESKWLLIDLKEIVVHLFVGEERNAYGLDRLYADVLAERYDV</sequence>
<dbReference type="Proteomes" id="UP000308836">
    <property type="component" value="Unassembled WGS sequence"/>
</dbReference>
<evidence type="ECO:0000313" key="2">
    <source>
        <dbReference type="Proteomes" id="UP000308836"/>
    </source>
</evidence>
<organism evidence="1 2">
    <name type="scientific">Dubosiella muris</name>
    <dbReference type="NCBI Taxonomy" id="3038133"/>
    <lineage>
        <taxon>Bacteria</taxon>
        <taxon>Bacillati</taxon>
        <taxon>Bacillota</taxon>
        <taxon>Erysipelotrichia</taxon>
        <taxon>Erysipelotrichales</taxon>
        <taxon>Erysipelotrichaceae</taxon>
        <taxon>Dubosiella</taxon>
    </lineage>
</organism>
<comment type="caution">
    <text evidence="1">The sequence shown here is derived from an EMBL/GenBank/DDBJ whole genome shotgun (WGS) entry which is preliminary data.</text>
</comment>
<dbReference type="EMBL" id="SRYG01000013">
    <property type="protein sequence ID" value="TGY65787.1"/>
    <property type="molecule type" value="Genomic_DNA"/>
</dbReference>
<keyword evidence="2" id="KW-1185">Reference proteome</keyword>
<gene>
    <name evidence="1" type="primary">rsfS</name>
    <name evidence="1" type="ORF">E5336_07335</name>
</gene>
<name>A0AC61R6T2_9FIRM</name>
<proteinExistence type="predicted"/>
<evidence type="ECO:0000313" key="1">
    <source>
        <dbReference type="EMBL" id="TGY65787.1"/>
    </source>
</evidence>
<reference evidence="1" key="1">
    <citation type="submission" date="2019-04" db="EMBL/GenBank/DDBJ databases">
        <title>Microbes associate with the intestines of laboratory mice.</title>
        <authorList>
            <person name="Navarre W."/>
            <person name="Wong E."/>
            <person name="Huang K."/>
            <person name="Tropini C."/>
            <person name="Ng K."/>
            <person name="Yu B."/>
        </authorList>
    </citation>
    <scope>NUCLEOTIDE SEQUENCE</scope>
    <source>
        <strain evidence="1">NM09_H32</strain>
    </source>
</reference>
<accession>A0AC61R6T2</accession>